<proteinExistence type="predicted"/>
<reference evidence="1 2" key="1">
    <citation type="submission" date="2018-03" db="EMBL/GenBank/DDBJ databases">
        <title>Adhaeribacter sp. HMF7605 Genome sequencing and assembly.</title>
        <authorList>
            <person name="Kang H."/>
            <person name="Kang J."/>
            <person name="Cha I."/>
            <person name="Kim H."/>
            <person name="Joh K."/>
        </authorList>
    </citation>
    <scope>NUCLEOTIDE SEQUENCE [LARGE SCALE GENOMIC DNA]</scope>
    <source>
        <strain evidence="1 2">HMF7605</strain>
    </source>
</reference>
<dbReference type="Proteomes" id="UP000240357">
    <property type="component" value="Unassembled WGS sequence"/>
</dbReference>
<protein>
    <submittedName>
        <fullName evidence="1">Uncharacterized protein</fullName>
    </submittedName>
</protein>
<dbReference type="OrthoDB" id="893781at2"/>
<dbReference type="EMBL" id="PYFT01000001">
    <property type="protein sequence ID" value="PSR52238.1"/>
    <property type="molecule type" value="Genomic_DNA"/>
</dbReference>
<comment type="caution">
    <text evidence="1">The sequence shown here is derived from an EMBL/GenBank/DDBJ whole genome shotgun (WGS) entry which is preliminary data.</text>
</comment>
<dbReference type="RefSeq" id="WP_106925667.1">
    <property type="nucleotide sequence ID" value="NZ_PYFT01000001.1"/>
</dbReference>
<dbReference type="AlphaFoldDB" id="A0A2T2Y9X9"/>
<keyword evidence="2" id="KW-1185">Reference proteome</keyword>
<gene>
    <name evidence="1" type="ORF">AHMF7605_01220</name>
</gene>
<evidence type="ECO:0000313" key="1">
    <source>
        <dbReference type="EMBL" id="PSR52238.1"/>
    </source>
</evidence>
<name>A0A2T2Y9X9_9BACT</name>
<evidence type="ECO:0000313" key="2">
    <source>
        <dbReference type="Proteomes" id="UP000240357"/>
    </source>
</evidence>
<sequence>MDHYPLKPDHMRAPAHLSRAEIEQSLEELDSKIKVLQGRAHATTADSNHTYHEHIAGLEKKRALLAQKLGTTQDETSNTWTDIKNGLQNLKDEIRNMLD</sequence>
<accession>A0A2T2Y9X9</accession>
<organism evidence="1 2">
    <name type="scientific">Adhaeribacter arboris</name>
    <dbReference type="NCBI Taxonomy" id="2072846"/>
    <lineage>
        <taxon>Bacteria</taxon>
        <taxon>Pseudomonadati</taxon>
        <taxon>Bacteroidota</taxon>
        <taxon>Cytophagia</taxon>
        <taxon>Cytophagales</taxon>
        <taxon>Hymenobacteraceae</taxon>
        <taxon>Adhaeribacter</taxon>
    </lineage>
</organism>